<dbReference type="GO" id="GO:0043958">
    <property type="term" value="F:acryloyl-CoA reductase (NADH) activity"/>
    <property type="evidence" value="ECO:0007669"/>
    <property type="project" value="UniProtKB-EC"/>
</dbReference>
<proteinExistence type="predicted"/>
<name>A0ABW9XP97_9BACL</name>
<comment type="caution">
    <text evidence="2">The sequence shown here is derived from an EMBL/GenBank/DDBJ whole genome shotgun (WGS) entry which is preliminary data.</text>
</comment>
<accession>A0ABW9XP97</accession>
<reference evidence="2 3" key="1">
    <citation type="submission" date="2020-01" db="EMBL/GenBank/DDBJ databases">
        <title>Paenibacillus soybeanensis sp. nov. isolated from the nodules of soybean (Glycine max(L.) Merr).</title>
        <authorList>
            <person name="Wang H."/>
        </authorList>
    </citation>
    <scope>NUCLEOTIDE SEQUENCE [LARGE SCALE GENOMIC DNA]</scope>
    <source>
        <strain evidence="2 3">T1</strain>
    </source>
</reference>
<dbReference type="Gene3D" id="3.40.50.720">
    <property type="entry name" value="NAD(P)-binding Rossmann-like Domain"/>
    <property type="match status" value="1"/>
</dbReference>
<dbReference type="PANTHER" id="PTHR43677">
    <property type="entry name" value="SHORT-CHAIN DEHYDROGENASE/REDUCTASE"/>
    <property type="match status" value="1"/>
</dbReference>
<dbReference type="SUPFAM" id="SSF51735">
    <property type="entry name" value="NAD(P)-binding Rossmann-fold domains"/>
    <property type="match status" value="1"/>
</dbReference>
<dbReference type="PANTHER" id="PTHR43677:SF1">
    <property type="entry name" value="ACRYLYL-COA REDUCTASE ACUI-RELATED"/>
    <property type="match status" value="1"/>
</dbReference>
<evidence type="ECO:0000313" key="3">
    <source>
        <dbReference type="Proteomes" id="UP000665561"/>
    </source>
</evidence>
<organism evidence="2 3">
    <name type="scientific">Paenibacillus glycinis</name>
    <dbReference type="NCBI Taxonomy" id="2697035"/>
    <lineage>
        <taxon>Bacteria</taxon>
        <taxon>Bacillati</taxon>
        <taxon>Bacillota</taxon>
        <taxon>Bacilli</taxon>
        <taxon>Bacillales</taxon>
        <taxon>Paenibacillaceae</taxon>
        <taxon>Paenibacillus</taxon>
    </lineage>
</organism>
<dbReference type="InterPro" id="IPR013154">
    <property type="entry name" value="ADH-like_N"/>
</dbReference>
<keyword evidence="2" id="KW-0560">Oxidoreductase</keyword>
<dbReference type="Proteomes" id="UP000665561">
    <property type="component" value="Unassembled WGS sequence"/>
</dbReference>
<evidence type="ECO:0000259" key="1">
    <source>
        <dbReference type="SMART" id="SM00829"/>
    </source>
</evidence>
<dbReference type="InterPro" id="IPR013149">
    <property type="entry name" value="ADH-like_C"/>
</dbReference>
<dbReference type="InterPro" id="IPR011032">
    <property type="entry name" value="GroES-like_sf"/>
</dbReference>
<dbReference type="Pfam" id="PF00107">
    <property type="entry name" value="ADH_zinc_N"/>
    <property type="match status" value="1"/>
</dbReference>
<keyword evidence="3" id="KW-1185">Reference proteome</keyword>
<dbReference type="EMBL" id="JAAAMV010000007">
    <property type="protein sequence ID" value="NBD24452.1"/>
    <property type="molecule type" value="Genomic_DNA"/>
</dbReference>
<dbReference type="Pfam" id="PF08240">
    <property type="entry name" value="ADH_N"/>
    <property type="match status" value="1"/>
</dbReference>
<dbReference type="InterPro" id="IPR020843">
    <property type="entry name" value="ER"/>
</dbReference>
<dbReference type="EC" id="1.3.1.95" evidence="2"/>
<protein>
    <submittedName>
        <fullName evidence="2">Acryloyl-CoA reductase</fullName>
        <ecNumber evidence="2">1.3.1.95</ecNumber>
    </submittedName>
</protein>
<dbReference type="InterPro" id="IPR014188">
    <property type="entry name" value="Acrylyl-CoA_reductase_AcuI"/>
</dbReference>
<evidence type="ECO:0000313" key="2">
    <source>
        <dbReference type="EMBL" id="NBD24452.1"/>
    </source>
</evidence>
<dbReference type="InterPro" id="IPR051397">
    <property type="entry name" value="Zn-ADH-like_protein"/>
</dbReference>
<sequence length="334" mass="35173">MTMDSFRALVVDKQSDAFDVGIRELRMEDLPEGDVTIRVAYSSINYKDGMAATPGGRVVRAYPIVPGIDLAGTVVASSNARWREGDEIIATGYELGTARFGGYSEYARVPGDWLVARPPGLTLREAMIAGTAGFTAALSMQRLEANGLKNAAGPVLVLGATGGVGSHAVAMLARAGYEVTASTGKASEHDYLRGLGARHIIGREALMPPEGDRKPLRSEQWAAAIDPVGGASLPYVLSTVRYGGSVALSGLTGGGEFPATVYPFILRGVNLLGIDSVSCPAHLRALLWSRIGGEWKPERLEDMVAGEVALDELPEALPAILKGGVRGRTIVKVS</sequence>
<gene>
    <name evidence="2" type="ORF">GT019_11275</name>
</gene>
<dbReference type="SUPFAM" id="SSF50129">
    <property type="entry name" value="GroES-like"/>
    <property type="match status" value="1"/>
</dbReference>
<dbReference type="InterPro" id="IPR036291">
    <property type="entry name" value="NAD(P)-bd_dom_sf"/>
</dbReference>
<dbReference type="Gene3D" id="3.90.180.10">
    <property type="entry name" value="Medium-chain alcohol dehydrogenases, catalytic domain"/>
    <property type="match status" value="1"/>
</dbReference>
<dbReference type="NCBIfam" id="TIGR02823">
    <property type="entry name" value="oxido_YhdH"/>
    <property type="match status" value="1"/>
</dbReference>
<feature type="domain" description="Enoyl reductase (ER)" evidence="1">
    <location>
        <begin position="13"/>
        <end position="331"/>
    </location>
</feature>
<dbReference type="SMART" id="SM00829">
    <property type="entry name" value="PKS_ER"/>
    <property type="match status" value="1"/>
</dbReference>